<reference evidence="2" key="1">
    <citation type="journal article" date="2020" name="mSystems">
        <title>Genome- and Community-Level Interaction Insights into Carbon Utilization and Element Cycling Functions of Hydrothermarchaeota in Hydrothermal Sediment.</title>
        <authorList>
            <person name="Zhou Z."/>
            <person name="Liu Y."/>
            <person name="Xu W."/>
            <person name="Pan J."/>
            <person name="Luo Z.H."/>
            <person name="Li M."/>
        </authorList>
    </citation>
    <scope>NUCLEOTIDE SEQUENCE [LARGE SCALE GENOMIC DNA]</scope>
    <source>
        <strain evidence="2">HyVt-237</strain>
    </source>
</reference>
<dbReference type="SUPFAM" id="SSF159127">
    <property type="entry name" value="HupF/HypC-like"/>
    <property type="match status" value="1"/>
</dbReference>
<dbReference type="PANTHER" id="PTHR35177">
    <property type="entry name" value="HYDROGENASE MATURATION FACTOR HYBG"/>
    <property type="match status" value="1"/>
</dbReference>
<dbReference type="PANTHER" id="PTHR35177:SF2">
    <property type="entry name" value="HYDROGENASE MATURATION FACTOR HYBG"/>
    <property type="match status" value="1"/>
</dbReference>
<dbReference type="GO" id="GO:0005506">
    <property type="term" value="F:iron ion binding"/>
    <property type="evidence" value="ECO:0007669"/>
    <property type="project" value="TreeGrafter"/>
</dbReference>
<dbReference type="GO" id="GO:0051604">
    <property type="term" value="P:protein maturation"/>
    <property type="evidence" value="ECO:0007669"/>
    <property type="project" value="TreeGrafter"/>
</dbReference>
<dbReference type="EMBL" id="DRBW01000204">
    <property type="protein sequence ID" value="HDM90652.1"/>
    <property type="molecule type" value="Genomic_DNA"/>
</dbReference>
<name>A0A7C1BHE3_UNCW3</name>
<dbReference type="Gene3D" id="2.30.30.140">
    <property type="match status" value="1"/>
</dbReference>
<dbReference type="Proteomes" id="UP000885931">
    <property type="component" value="Unassembled WGS sequence"/>
</dbReference>
<dbReference type="InterPro" id="IPR001109">
    <property type="entry name" value="Hydrogenase_HupF/HypC"/>
</dbReference>
<dbReference type="GO" id="GO:1902670">
    <property type="term" value="F:carbon dioxide binding"/>
    <property type="evidence" value="ECO:0007669"/>
    <property type="project" value="TreeGrafter"/>
</dbReference>
<dbReference type="PROSITE" id="PS01097">
    <property type="entry name" value="HUPF_HYPC"/>
    <property type="match status" value="1"/>
</dbReference>
<comment type="caution">
    <text evidence="2">The sequence shown here is derived from an EMBL/GenBank/DDBJ whole genome shotgun (WGS) entry which is preliminary data.</text>
</comment>
<dbReference type="NCBIfam" id="TIGR00074">
    <property type="entry name" value="hypC_hupF"/>
    <property type="match status" value="1"/>
</dbReference>
<dbReference type="FunFam" id="2.30.30.140:FF:000022">
    <property type="entry name" value="Hydrogenase assembly chaperone HybG"/>
    <property type="match status" value="1"/>
</dbReference>
<evidence type="ECO:0000256" key="1">
    <source>
        <dbReference type="ARBA" id="ARBA00006018"/>
    </source>
</evidence>
<dbReference type="InterPro" id="IPR019812">
    <property type="entry name" value="Hydgase_assmbl_chp_CS"/>
</dbReference>
<gene>
    <name evidence="2" type="ORF">ENG67_05575</name>
</gene>
<organism evidence="2">
    <name type="scientific">candidate division WOR-3 bacterium</name>
    <dbReference type="NCBI Taxonomy" id="2052148"/>
    <lineage>
        <taxon>Bacteria</taxon>
        <taxon>Bacteria division WOR-3</taxon>
    </lineage>
</organism>
<dbReference type="Pfam" id="PF01455">
    <property type="entry name" value="HupF_HypC"/>
    <property type="match status" value="1"/>
</dbReference>
<dbReference type="PRINTS" id="PR00445">
    <property type="entry name" value="HUPFHYPC"/>
</dbReference>
<proteinExistence type="inferred from homology"/>
<accession>A0A7C1BHE3</accession>
<protein>
    <submittedName>
        <fullName evidence="2">HypC/HybG/HupF family hydrogenase formation chaperone</fullName>
    </submittedName>
</protein>
<dbReference type="AlphaFoldDB" id="A0A7C1BHE3"/>
<comment type="similarity">
    <text evidence="1">Belongs to the HupF/HypC family.</text>
</comment>
<sequence>MCLGIPMKLVELNWPDGKAELGGVKRDVRLDLLEDVKVGDYVIVHAGYAIQKLDEEEALETLKILKEARII</sequence>
<evidence type="ECO:0000313" key="2">
    <source>
        <dbReference type="EMBL" id="HDM90652.1"/>
    </source>
</evidence>